<dbReference type="Proteomes" id="UP000053647">
    <property type="component" value="Unassembled WGS sequence"/>
</dbReference>
<keyword evidence="2" id="KW-1185">Reference proteome</keyword>
<gene>
    <name evidence="1" type="ORF">PAXINDRAFT_92309</name>
</gene>
<sequence>QLADRGIDQLFIVPTLEDVWRDNNAEQQESWDERLRQEAHAILEAERLAAKEAVLRHQVVADELELAKQEERKKYKNKYLPIPNTAVPTETIIIPSAYAMNKLHKGEYCELYYFTNRDLAEDESSLPSLDDDALTLTKLENGTHSFITLSSTKAKASLIKDEDLSWEEVGQANFRMINAMCQCEWADARVQMHIDLWLAIETHEWCHDTSPFNKAALLTYQARVRRLWHRTIGLLASFNLAILNPSLLTKTRDELVHNASTAQIALMQQVRPLPFSNIYFHLQSCSPQKKKFPFVVYLA</sequence>
<dbReference type="EMBL" id="KN820427">
    <property type="protein sequence ID" value="KIJ06246.1"/>
    <property type="molecule type" value="Genomic_DNA"/>
</dbReference>
<feature type="non-terminal residue" evidence="1">
    <location>
        <position position="1"/>
    </location>
</feature>
<reference evidence="2" key="2">
    <citation type="submission" date="2015-01" db="EMBL/GenBank/DDBJ databases">
        <title>Evolutionary Origins and Diversification of the Mycorrhizal Mutualists.</title>
        <authorList>
            <consortium name="DOE Joint Genome Institute"/>
            <consortium name="Mycorrhizal Genomics Consortium"/>
            <person name="Kohler A."/>
            <person name="Kuo A."/>
            <person name="Nagy L.G."/>
            <person name="Floudas D."/>
            <person name="Copeland A."/>
            <person name="Barry K.W."/>
            <person name="Cichocki N."/>
            <person name="Veneault-Fourrey C."/>
            <person name="LaButti K."/>
            <person name="Lindquist E.A."/>
            <person name="Lipzen A."/>
            <person name="Lundell T."/>
            <person name="Morin E."/>
            <person name="Murat C."/>
            <person name="Riley R."/>
            <person name="Ohm R."/>
            <person name="Sun H."/>
            <person name="Tunlid A."/>
            <person name="Henrissat B."/>
            <person name="Grigoriev I.V."/>
            <person name="Hibbett D.S."/>
            <person name="Martin F."/>
        </authorList>
    </citation>
    <scope>NUCLEOTIDE SEQUENCE [LARGE SCALE GENOMIC DNA]</scope>
    <source>
        <strain evidence="2">ATCC 200175</strain>
    </source>
</reference>
<dbReference type="HOGENOM" id="CLU_052398_0_1_1"/>
<organism evidence="1 2">
    <name type="scientific">Paxillus involutus ATCC 200175</name>
    <dbReference type="NCBI Taxonomy" id="664439"/>
    <lineage>
        <taxon>Eukaryota</taxon>
        <taxon>Fungi</taxon>
        <taxon>Dikarya</taxon>
        <taxon>Basidiomycota</taxon>
        <taxon>Agaricomycotina</taxon>
        <taxon>Agaricomycetes</taxon>
        <taxon>Agaricomycetidae</taxon>
        <taxon>Boletales</taxon>
        <taxon>Paxilineae</taxon>
        <taxon>Paxillaceae</taxon>
        <taxon>Paxillus</taxon>
    </lineage>
</organism>
<accession>A0A0C9TG51</accession>
<evidence type="ECO:0000313" key="1">
    <source>
        <dbReference type="EMBL" id="KIJ06246.1"/>
    </source>
</evidence>
<dbReference type="AlphaFoldDB" id="A0A0C9TG51"/>
<name>A0A0C9TG51_PAXIN</name>
<proteinExistence type="predicted"/>
<protein>
    <submittedName>
        <fullName evidence="1">Unplaced genomic scaffold PAXINscaffold_1105, whole genome shotgun sequence</fullName>
    </submittedName>
</protein>
<evidence type="ECO:0000313" key="2">
    <source>
        <dbReference type="Proteomes" id="UP000053647"/>
    </source>
</evidence>
<reference evidence="1 2" key="1">
    <citation type="submission" date="2014-06" db="EMBL/GenBank/DDBJ databases">
        <authorList>
            <consortium name="DOE Joint Genome Institute"/>
            <person name="Kuo A."/>
            <person name="Kohler A."/>
            <person name="Nagy L.G."/>
            <person name="Floudas D."/>
            <person name="Copeland A."/>
            <person name="Barry K.W."/>
            <person name="Cichocki N."/>
            <person name="Veneault-Fourrey C."/>
            <person name="LaButti K."/>
            <person name="Lindquist E.A."/>
            <person name="Lipzen A."/>
            <person name="Lundell T."/>
            <person name="Morin E."/>
            <person name="Murat C."/>
            <person name="Sun H."/>
            <person name="Tunlid A."/>
            <person name="Henrissat B."/>
            <person name="Grigoriev I.V."/>
            <person name="Hibbett D.S."/>
            <person name="Martin F."/>
            <person name="Nordberg H.P."/>
            <person name="Cantor M.N."/>
            <person name="Hua S.X."/>
        </authorList>
    </citation>
    <scope>NUCLEOTIDE SEQUENCE [LARGE SCALE GENOMIC DNA]</scope>
    <source>
        <strain evidence="1 2">ATCC 200175</strain>
    </source>
</reference>
<dbReference type="OrthoDB" id="2688210at2759"/>